<dbReference type="OrthoDB" id="46222at2157"/>
<dbReference type="RefSeq" id="WP_125671469.1">
    <property type="nucleotide sequence ID" value="NZ_RCOS01000091.1"/>
</dbReference>
<dbReference type="InterPro" id="IPR001173">
    <property type="entry name" value="Glyco_trans_2-like"/>
</dbReference>
<gene>
    <name evidence="2" type="ORF">D6D85_07930</name>
</gene>
<dbReference type="SUPFAM" id="SSF53448">
    <property type="entry name" value="Nucleotide-diphospho-sugar transferases"/>
    <property type="match status" value="1"/>
</dbReference>
<dbReference type="GO" id="GO:0044010">
    <property type="term" value="P:single-species biofilm formation"/>
    <property type="evidence" value="ECO:0007669"/>
    <property type="project" value="TreeGrafter"/>
</dbReference>
<sequence length="214" mass="24683">MKASVVIPTYLRQKDLAELFESILNQTCMPLEVIVVDDSPTDEINKLCTEYGTKFAEKGVHLFYIKNDRERSAAIARNIGVENSKGDIVLFLDSDVVLEKNFIEEVLRVFKERPDAIGVAGYITNIRIERGLKGALRNLFGLVFRTHYRYPADRCRLLEYPGTLTRVIECEWLSGSASAYRRDIFKEFKFDENLKGYSYMEDVLFSHLIFKKTS</sequence>
<dbReference type="InterPro" id="IPR050834">
    <property type="entry name" value="Glycosyltransf_2"/>
</dbReference>
<dbReference type="Proteomes" id="UP000277582">
    <property type="component" value="Unassembled WGS sequence"/>
</dbReference>
<feature type="domain" description="Glycosyltransferase 2-like" evidence="1">
    <location>
        <begin position="4"/>
        <end position="187"/>
    </location>
</feature>
<keyword evidence="3" id="KW-1185">Reference proteome</keyword>
<dbReference type="GO" id="GO:0016740">
    <property type="term" value="F:transferase activity"/>
    <property type="evidence" value="ECO:0007669"/>
    <property type="project" value="UniProtKB-KW"/>
</dbReference>
<dbReference type="PANTHER" id="PTHR43685">
    <property type="entry name" value="GLYCOSYLTRANSFERASE"/>
    <property type="match status" value="1"/>
</dbReference>
<keyword evidence="2" id="KW-0808">Transferase</keyword>
<evidence type="ECO:0000313" key="3">
    <source>
        <dbReference type="Proteomes" id="UP000277582"/>
    </source>
</evidence>
<reference evidence="2 3" key="1">
    <citation type="submission" date="2018-10" db="EMBL/GenBank/DDBJ databases">
        <title>Co-occurring genomic capacity for anaerobic methane metabolism and dissimilatory sulfite reduction discovered in the Korarchaeota.</title>
        <authorList>
            <person name="Mckay L.J."/>
            <person name="Dlakic M."/>
            <person name="Fields M.W."/>
            <person name="Delmont T.O."/>
            <person name="Eren A.M."/>
            <person name="Jay Z.J."/>
            <person name="Klingelsmith K.B."/>
            <person name="Rusch D.B."/>
            <person name="Inskeep W.P."/>
        </authorList>
    </citation>
    <scope>NUCLEOTIDE SEQUENCE [LARGE SCALE GENOMIC DNA]</scope>
    <source>
        <strain evidence="2 3">MDKW</strain>
    </source>
</reference>
<accession>A0A3R9QXR8</accession>
<dbReference type="PANTHER" id="PTHR43685:SF2">
    <property type="entry name" value="GLYCOSYLTRANSFERASE 2-LIKE DOMAIN-CONTAINING PROTEIN"/>
    <property type="match status" value="1"/>
</dbReference>
<dbReference type="AlphaFoldDB" id="A0A3R9QXR8"/>
<comment type="caution">
    <text evidence="2">The sequence shown here is derived from an EMBL/GenBank/DDBJ whole genome shotgun (WGS) entry which is preliminary data.</text>
</comment>
<evidence type="ECO:0000313" key="2">
    <source>
        <dbReference type="EMBL" id="RSN74553.1"/>
    </source>
</evidence>
<proteinExistence type="predicted"/>
<dbReference type="Pfam" id="PF00535">
    <property type="entry name" value="Glycos_transf_2"/>
    <property type="match status" value="1"/>
</dbReference>
<organism evidence="2 3">
    <name type="scientific">Candidatus Methanodesulfokora washburnensis</name>
    <dbReference type="NCBI Taxonomy" id="2478471"/>
    <lineage>
        <taxon>Archaea</taxon>
        <taxon>Thermoproteota</taxon>
        <taxon>Candidatus Korarchaeia</taxon>
        <taxon>Candidatus Korarchaeia incertae sedis</taxon>
        <taxon>Candidatus Methanodesulfokora</taxon>
    </lineage>
</organism>
<protein>
    <submittedName>
        <fullName evidence="2">Glycosyltransferase family 2 protein</fullName>
    </submittedName>
</protein>
<dbReference type="InterPro" id="IPR029044">
    <property type="entry name" value="Nucleotide-diphossugar_trans"/>
</dbReference>
<dbReference type="EMBL" id="RCOS01000091">
    <property type="protein sequence ID" value="RSN74553.1"/>
    <property type="molecule type" value="Genomic_DNA"/>
</dbReference>
<name>A0A3R9QXR8_9CREN</name>
<dbReference type="Gene3D" id="3.90.550.10">
    <property type="entry name" value="Spore Coat Polysaccharide Biosynthesis Protein SpsA, Chain A"/>
    <property type="match status" value="1"/>
</dbReference>
<dbReference type="CDD" id="cd00761">
    <property type="entry name" value="Glyco_tranf_GTA_type"/>
    <property type="match status" value="1"/>
</dbReference>
<evidence type="ECO:0000259" key="1">
    <source>
        <dbReference type="Pfam" id="PF00535"/>
    </source>
</evidence>